<feature type="region of interest" description="Disordered" evidence="1">
    <location>
        <begin position="81"/>
        <end position="117"/>
    </location>
</feature>
<proteinExistence type="predicted"/>
<dbReference type="AlphaFoldDB" id="A0A2P2MQP1"/>
<evidence type="ECO:0000256" key="1">
    <source>
        <dbReference type="SAM" id="MobiDB-lite"/>
    </source>
</evidence>
<reference evidence="2" key="1">
    <citation type="submission" date="2018-02" db="EMBL/GenBank/DDBJ databases">
        <title>Rhizophora mucronata_Transcriptome.</title>
        <authorList>
            <person name="Meera S.P."/>
            <person name="Sreeshan A."/>
            <person name="Augustine A."/>
        </authorList>
    </citation>
    <scope>NUCLEOTIDE SEQUENCE</scope>
    <source>
        <tissue evidence="2">Leaf</tissue>
    </source>
</reference>
<protein>
    <submittedName>
        <fullName evidence="2">Uncharacterized protein</fullName>
    </submittedName>
</protein>
<dbReference type="EMBL" id="GGEC01052054">
    <property type="protein sequence ID" value="MBX32538.1"/>
    <property type="molecule type" value="Transcribed_RNA"/>
</dbReference>
<evidence type="ECO:0000313" key="2">
    <source>
        <dbReference type="EMBL" id="MBX32538.1"/>
    </source>
</evidence>
<accession>A0A2P2MQP1</accession>
<sequence>MVPEDGLSYRSWMEWKTTVNGGYPVGNNFRNMKCREFLLQHNKILELSSLKEASEEHIQQGPLEKAQKIIIYVMKCRRLRTPHNQQSKDKIKNWKRKKKFSKRPNNRGIPSQMVHES</sequence>
<feature type="compositionally biased region" description="Basic residues" evidence="1">
    <location>
        <begin position="93"/>
        <end position="105"/>
    </location>
</feature>
<name>A0A2P2MQP1_RHIMU</name>
<organism evidence="2">
    <name type="scientific">Rhizophora mucronata</name>
    <name type="common">Asiatic mangrove</name>
    <dbReference type="NCBI Taxonomy" id="61149"/>
    <lineage>
        <taxon>Eukaryota</taxon>
        <taxon>Viridiplantae</taxon>
        <taxon>Streptophyta</taxon>
        <taxon>Embryophyta</taxon>
        <taxon>Tracheophyta</taxon>
        <taxon>Spermatophyta</taxon>
        <taxon>Magnoliopsida</taxon>
        <taxon>eudicotyledons</taxon>
        <taxon>Gunneridae</taxon>
        <taxon>Pentapetalae</taxon>
        <taxon>rosids</taxon>
        <taxon>fabids</taxon>
        <taxon>Malpighiales</taxon>
        <taxon>Rhizophoraceae</taxon>
        <taxon>Rhizophora</taxon>
    </lineage>
</organism>